<proteinExistence type="predicted"/>
<accession>A0A1B1AGN7</accession>
<dbReference type="Proteomes" id="UP000092498">
    <property type="component" value="Chromosome"/>
</dbReference>
<organism evidence="1 2">
    <name type="scientific">Candidatus Viadribacter manganicus</name>
    <dbReference type="NCBI Taxonomy" id="1759059"/>
    <lineage>
        <taxon>Bacteria</taxon>
        <taxon>Pseudomonadati</taxon>
        <taxon>Pseudomonadota</taxon>
        <taxon>Alphaproteobacteria</taxon>
        <taxon>Hyphomonadales</taxon>
        <taxon>Hyphomonadaceae</taxon>
        <taxon>Candidatus Viadribacter</taxon>
    </lineage>
</organism>
<dbReference type="KEGG" id="cbot:ATE48_07105"/>
<name>A0A1B1AGN7_9PROT</name>
<protein>
    <submittedName>
        <fullName evidence="1">Uncharacterized protein</fullName>
    </submittedName>
</protein>
<dbReference type="EMBL" id="CP013244">
    <property type="protein sequence ID" value="ANP45701.1"/>
    <property type="molecule type" value="Genomic_DNA"/>
</dbReference>
<evidence type="ECO:0000313" key="2">
    <source>
        <dbReference type="Proteomes" id="UP000092498"/>
    </source>
</evidence>
<reference evidence="1 2" key="1">
    <citation type="submission" date="2015-11" db="EMBL/GenBank/DDBJ databases">
        <title>Whole-Genome Sequence of Candidatus Oderbacter manganicum from the National Park Lower Oder Valley, Germany.</title>
        <authorList>
            <person name="Braun B."/>
            <person name="Liere K."/>
            <person name="Szewzyk U."/>
        </authorList>
    </citation>
    <scope>NUCLEOTIDE SEQUENCE [LARGE SCALE GENOMIC DNA]</scope>
    <source>
        <strain evidence="1 2">OTSz_A_272</strain>
    </source>
</reference>
<dbReference type="InParanoid" id="A0A1B1AGN7"/>
<sequence length="65" mass="6969">MPLYQIRSISPLGAKTFKHVETFAEAEHAARDAKALAHTGVRIVELMSGAMTVPNCQSEGAGKED</sequence>
<keyword evidence="2" id="KW-1185">Reference proteome</keyword>
<dbReference type="AlphaFoldDB" id="A0A1B1AGN7"/>
<gene>
    <name evidence="1" type="ORF">ATE48_07105</name>
</gene>
<dbReference type="RefSeq" id="WP_066769449.1">
    <property type="nucleotide sequence ID" value="NZ_CP013244.1"/>
</dbReference>
<evidence type="ECO:0000313" key="1">
    <source>
        <dbReference type="EMBL" id="ANP45701.1"/>
    </source>
</evidence>
<dbReference type="STRING" id="1759059.ATE48_07105"/>